<evidence type="ECO:0000256" key="1">
    <source>
        <dbReference type="SAM" id="MobiDB-lite"/>
    </source>
</evidence>
<reference evidence="2 3" key="1">
    <citation type="submission" date="2011-08" db="EMBL/GenBank/DDBJ databases">
        <title>The genome of the obligate endobacterium of an arbuscular mycorrhizal fungus reveals an interphylum network of nutritional interactions.</title>
        <authorList>
            <person name="Ghignone S."/>
            <person name="Salvioli A."/>
            <person name="Anca I."/>
            <person name="Lumini E."/>
            <person name="Ortu G."/>
            <person name="Petiti L."/>
            <person name="Cruveiller S."/>
            <person name="Bianciotto V."/>
            <person name="Piffanelli P."/>
            <person name="Lanfranco L."/>
            <person name="Bonfante P."/>
        </authorList>
    </citation>
    <scope>NUCLEOTIDE SEQUENCE [LARGE SCALE GENOMIC DNA]</scope>
    <source>
        <strain evidence="2 3">BEG34</strain>
    </source>
</reference>
<name>G2J798_9BURK</name>
<gene>
    <name evidence="2" type="ORF">CAGGBEG34_100031</name>
</gene>
<comment type="caution">
    <text evidence="2">The sequence shown here is derived from an EMBL/GenBank/DDBJ whole genome shotgun (WGS) entry which is preliminary data.</text>
</comment>
<evidence type="ECO:0000313" key="3">
    <source>
        <dbReference type="Proteomes" id="UP000054051"/>
    </source>
</evidence>
<protein>
    <submittedName>
        <fullName evidence="2">Uncharacterized protein</fullName>
    </submittedName>
</protein>
<sequence length="62" mass="6580">MTGYIDLGWVTDACDAALHRALGFTHARLPRPKRKAENNGAAAPDEVRTPAIEPAAVQAPPC</sequence>
<dbReference type="AlphaFoldDB" id="G2J798"/>
<accession>G2J798</accession>
<dbReference type="Proteomes" id="UP000054051">
    <property type="component" value="Unassembled WGS sequence"/>
</dbReference>
<keyword evidence="3" id="KW-1185">Reference proteome</keyword>
<proteinExistence type="predicted"/>
<organism evidence="2 3">
    <name type="scientific">Candidatus Glomeribacter gigasporarum BEG34</name>
    <dbReference type="NCBI Taxonomy" id="1070319"/>
    <lineage>
        <taxon>Bacteria</taxon>
        <taxon>Pseudomonadati</taxon>
        <taxon>Pseudomonadota</taxon>
        <taxon>Betaproteobacteria</taxon>
        <taxon>Burkholderiales</taxon>
        <taxon>Burkholderiaceae</taxon>
        <taxon>Candidatus Glomeribacter</taxon>
    </lineage>
</organism>
<feature type="region of interest" description="Disordered" evidence="1">
    <location>
        <begin position="31"/>
        <end position="62"/>
    </location>
</feature>
<evidence type="ECO:0000313" key="2">
    <source>
        <dbReference type="EMBL" id="CCD28638.1"/>
    </source>
</evidence>
<dbReference type="EMBL" id="CAFB01000011">
    <property type="protein sequence ID" value="CCD28638.1"/>
    <property type="molecule type" value="Genomic_DNA"/>
</dbReference>